<accession>A0A0J7ZLU0</accession>
<organism evidence="2 3">
    <name type="scientific">Streptomyces viridochromogenes</name>
    <dbReference type="NCBI Taxonomy" id="1938"/>
    <lineage>
        <taxon>Bacteria</taxon>
        <taxon>Bacillati</taxon>
        <taxon>Actinomycetota</taxon>
        <taxon>Actinomycetes</taxon>
        <taxon>Kitasatosporales</taxon>
        <taxon>Streptomycetaceae</taxon>
        <taxon>Streptomyces</taxon>
    </lineage>
</organism>
<evidence type="ECO:0000256" key="1">
    <source>
        <dbReference type="SAM" id="MobiDB-lite"/>
    </source>
</evidence>
<evidence type="ECO:0000313" key="2">
    <source>
        <dbReference type="EMBL" id="KMS76966.1"/>
    </source>
</evidence>
<sequence>MSLRGDSAAHRSGSCPRASAGKLGEKVIRQPRSVRSSMERRSSPVCCRAVRLRKRRTAERVASSSLPASRLPKCVATAARNGAAAKTAPVSARRDSMS</sequence>
<reference evidence="2 3" key="1">
    <citation type="submission" date="2015-06" db="EMBL/GenBank/DDBJ databases">
        <authorList>
            <person name="Ju K.-S."/>
            <person name="Doroghazi J.R."/>
            <person name="Metcalf W.W."/>
        </authorList>
    </citation>
    <scope>NUCLEOTIDE SEQUENCE [LARGE SCALE GENOMIC DNA]</scope>
    <source>
        <strain evidence="2 3">NRRL 3414</strain>
    </source>
</reference>
<dbReference type="Proteomes" id="UP000037432">
    <property type="component" value="Unassembled WGS sequence"/>
</dbReference>
<name>A0A0J7ZLU0_STRVR</name>
<proteinExistence type="predicted"/>
<dbReference type="EMBL" id="LFNT01000002">
    <property type="protein sequence ID" value="KMS76966.1"/>
    <property type="molecule type" value="Genomic_DNA"/>
</dbReference>
<evidence type="ECO:0000313" key="3">
    <source>
        <dbReference type="Proteomes" id="UP000037432"/>
    </source>
</evidence>
<dbReference type="AlphaFoldDB" id="A0A0J7ZLU0"/>
<comment type="caution">
    <text evidence="2">The sequence shown here is derived from an EMBL/GenBank/DDBJ whole genome shotgun (WGS) entry which is preliminary data.</text>
</comment>
<gene>
    <name evidence="2" type="ORF">ACM01_03905</name>
</gene>
<protein>
    <submittedName>
        <fullName evidence="2">Uncharacterized protein</fullName>
    </submittedName>
</protein>
<feature type="region of interest" description="Disordered" evidence="1">
    <location>
        <begin position="1"/>
        <end position="45"/>
    </location>
</feature>